<dbReference type="Pfam" id="PF11185">
    <property type="entry name" value="DUF2971"/>
    <property type="match status" value="1"/>
</dbReference>
<gene>
    <name evidence="1" type="ORF">DW831_18940</name>
</gene>
<organism evidence="1 2">
    <name type="scientific">Bacteroides uniformis</name>
    <dbReference type="NCBI Taxonomy" id="820"/>
    <lineage>
        <taxon>Bacteria</taxon>
        <taxon>Pseudomonadati</taxon>
        <taxon>Bacteroidota</taxon>
        <taxon>Bacteroidia</taxon>
        <taxon>Bacteroidales</taxon>
        <taxon>Bacteroidaceae</taxon>
        <taxon>Bacteroides</taxon>
    </lineage>
</organism>
<name>A0A414BB46_BACUN</name>
<dbReference type="Proteomes" id="UP000284514">
    <property type="component" value="Unassembled WGS sequence"/>
</dbReference>
<sequence>MNKEEVLRKMIAAKEIPATIYKYASIDTAKLIVKKSSLKFSCPFDFNDPFECRANISTDATLDEIVKFFDFCDRRSEFTPKQKQEKAIEALAYPKVFNETVRKSLEGTTQNTRMCCFSKKNDNILMWSHYANMHKGVCLKFDILQDVDFFYPLLPVLYESDFLAYNYVLNPTLVVDKQIRMKAIDWEYEHELRIIKTNGNDYYNFKKEALTEIIFGCSAEVKEINEIKKIADETKYPSISLKQAKQVEGKYELQIEEL</sequence>
<dbReference type="AlphaFoldDB" id="A0A414BB46"/>
<comment type="caution">
    <text evidence="1">The sequence shown here is derived from an EMBL/GenBank/DDBJ whole genome shotgun (WGS) entry which is preliminary data.</text>
</comment>
<proteinExistence type="predicted"/>
<dbReference type="RefSeq" id="WP_117991621.1">
    <property type="nucleotide sequence ID" value="NZ_JBCHES010000057.1"/>
</dbReference>
<reference evidence="1 2" key="1">
    <citation type="submission" date="2018-08" db="EMBL/GenBank/DDBJ databases">
        <title>A genome reference for cultivated species of the human gut microbiota.</title>
        <authorList>
            <person name="Zou Y."/>
            <person name="Xue W."/>
            <person name="Luo G."/>
        </authorList>
    </citation>
    <scope>NUCLEOTIDE SEQUENCE [LARGE SCALE GENOMIC DNA]</scope>
    <source>
        <strain evidence="1 2">AM34-25</strain>
    </source>
</reference>
<accession>A0A414BB46</accession>
<dbReference type="EMBL" id="QSIF01000048">
    <property type="protein sequence ID" value="RHC71264.1"/>
    <property type="molecule type" value="Genomic_DNA"/>
</dbReference>
<dbReference type="InterPro" id="IPR021352">
    <property type="entry name" value="DUF2971"/>
</dbReference>
<evidence type="ECO:0000313" key="1">
    <source>
        <dbReference type="EMBL" id="RHC71264.1"/>
    </source>
</evidence>
<evidence type="ECO:0000313" key="2">
    <source>
        <dbReference type="Proteomes" id="UP000284514"/>
    </source>
</evidence>
<protein>
    <submittedName>
        <fullName evidence="1">DUF2971 domain-containing protein</fullName>
    </submittedName>
</protein>